<dbReference type="Pfam" id="PF00255">
    <property type="entry name" value="GSHPx"/>
    <property type="match status" value="1"/>
</dbReference>
<evidence type="ECO:0000256" key="1">
    <source>
        <dbReference type="ARBA" id="ARBA00006926"/>
    </source>
</evidence>
<reference evidence="6 7" key="2">
    <citation type="submission" date="2020-04" db="EMBL/GenBank/DDBJ databases">
        <authorList>
            <person name="Fomenkov A."/>
            <person name="Anton B.P."/>
            <person name="Roberts R.J."/>
        </authorList>
    </citation>
    <scope>NUCLEOTIDE SEQUENCE [LARGE SCALE GENOMIC DNA]</scope>
    <source>
        <strain evidence="6 7">NEB122</strain>
    </source>
</reference>
<reference evidence="6 7" key="1">
    <citation type="submission" date="2020-04" db="EMBL/GenBank/DDBJ databases">
        <title>Genome-Wide Identification of 5-Methylcytosine Sites in Bacterial Genomes By High-Throughput Sequencing of MspJI Restriction Fragments.</title>
        <authorList>
            <person name="Wu V."/>
        </authorList>
    </citation>
    <scope>NUCLEOTIDE SEQUENCE [LARGE SCALE GENOMIC DNA]</scope>
    <source>
        <strain evidence="6 7">NEB122</strain>
    </source>
</reference>
<proteinExistence type="inferred from homology"/>
<keyword evidence="3 5" id="KW-0560">Oxidoreductase</keyword>
<dbReference type="EMBL" id="CP051651">
    <property type="protein sequence ID" value="QJD69537.1"/>
    <property type="molecule type" value="Genomic_DNA"/>
</dbReference>
<dbReference type="SUPFAM" id="SSF52833">
    <property type="entry name" value="Thioredoxin-like"/>
    <property type="match status" value="1"/>
</dbReference>
<dbReference type="RefSeq" id="WP_169707672.1">
    <property type="nucleotide sequence ID" value="NZ_CP051651.1"/>
</dbReference>
<accession>A0A7Z2ZIX4</accession>
<evidence type="ECO:0000256" key="4">
    <source>
        <dbReference type="PIRSR" id="PIRSR000303-1"/>
    </source>
</evidence>
<protein>
    <recommendedName>
        <fullName evidence="5">Glutathione peroxidase</fullName>
    </recommendedName>
</protein>
<comment type="similarity">
    <text evidence="1 5">Belongs to the glutathione peroxidase family.</text>
</comment>
<dbReference type="PANTHER" id="PTHR11592">
    <property type="entry name" value="GLUTATHIONE PEROXIDASE"/>
    <property type="match status" value="1"/>
</dbReference>
<dbReference type="PANTHER" id="PTHR11592:SF40">
    <property type="entry name" value="THIOREDOXIN_GLUTATHIONE PEROXIDASE BTUE"/>
    <property type="match status" value="1"/>
</dbReference>
<evidence type="ECO:0000256" key="2">
    <source>
        <dbReference type="ARBA" id="ARBA00022559"/>
    </source>
</evidence>
<dbReference type="PRINTS" id="PR01011">
    <property type="entry name" value="GLUTPROXDASE"/>
</dbReference>
<evidence type="ECO:0000256" key="5">
    <source>
        <dbReference type="RuleBase" id="RU000499"/>
    </source>
</evidence>
<evidence type="ECO:0000313" key="6">
    <source>
        <dbReference type="EMBL" id="QJD69537.1"/>
    </source>
</evidence>
<dbReference type="InterPro" id="IPR029759">
    <property type="entry name" value="GPX_AS"/>
</dbReference>
<dbReference type="PIRSF" id="PIRSF000303">
    <property type="entry name" value="Glutathion_perox"/>
    <property type="match status" value="1"/>
</dbReference>
<feature type="active site" evidence="4">
    <location>
        <position position="37"/>
    </location>
</feature>
<gene>
    <name evidence="6" type="ORF">HG421_18775</name>
</gene>
<name>A0A7Z2ZIX4_XANCA</name>
<dbReference type="PROSITE" id="PS51355">
    <property type="entry name" value="GLUTATHIONE_PEROXID_3"/>
    <property type="match status" value="1"/>
</dbReference>
<dbReference type="AlphaFoldDB" id="A0A7Z2ZIX4"/>
<dbReference type="InterPro" id="IPR000889">
    <property type="entry name" value="Glutathione_peroxidase"/>
</dbReference>
<dbReference type="FunFam" id="3.40.30.10:FF:000010">
    <property type="entry name" value="Glutathione peroxidase"/>
    <property type="match status" value="1"/>
</dbReference>
<dbReference type="InterPro" id="IPR036249">
    <property type="entry name" value="Thioredoxin-like_sf"/>
</dbReference>
<dbReference type="Proteomes" id="UP000503498">
    <property type="component" value="Chromosome"/>
</dbReference>
<dbReference type="GO" id="GO:0004601">
    <property type="term" value="F:peroxidase activity"/>
    <property type="evidence" value="ECO:0007669"/>
    <property type="project" value="UniProtKB-KW"/>
</dbReference>
<dbReference type="Gene3D" id="3.40.30.10">
    <property type="entry name" value="Glutaredoxin"/>
    <property type="match status" value="1"/>
</dbReference>
<dbReference type="GO" id="GO:0034599">
    <property type="term" value="P:cellular response to oxidative stress"/>
    <property type="evidence" value="ECO:0007669"/>
    <property type="project" value="TreeGrafter"/>
</dbReference>
<keyword evidence="2 5" id="KW-0575">Peroxidase</keyword>
<sequence length="183" mass="19602">MSQALYDIPVTRIDGEHATLVDYRGKVLLVVNVASKCGLTPQYEGLEALYRDKRAAGLEVLAFPANDFNGQEPGSEAEIAQFCQLTYDVTFPMFSKIAVTGADTHPLYQALTSARPQATGDGPMRDKLAGYGITPNPAPGVLWNFEKFLVGRDGTVIDRFAPDVPADDARLRAAVDAALAAAA</sequence>
<dbReference type="CDD" id="cd00340">
    <property type="entry name" value="GSH_Peroxidase"/>
    <property type="match status" value="1"/>
</dbReference>
<evidence type="ECO:0000256" key="3">
    <source>
        <dbReference type="ARBA" id="ARBA00023002"/>
    </source>
</evidence>
<dbReference type="PROSITE" id="PS00460">
    <property type="entry name" value="GLUTATHIONE_PEROXID_1"/>
    <property type="match status" value="1"/>
</dbReference>
<organism evidence="6 7">
    <name type="scientific">Xanthomonas campestris pv. badrii</name>
    <dbReference type="NCBI Taxonomy" id="149696"/>
    <lineage>
        <taxon>Bacteria</taxon>
        <taxon>Pseudomonadati</taxon>
        <taxon>Pseudomonadota</taxon>
        <taxon>Gammaproteobacteria</taxon>
        <taxon>Lysobacterales</taxon>
        <taxon>Lysobacteraceae</taxon>
        <taxon>Xanthomonas</taxon>
    </lineage>
</organism>
<evidence type="ECO:0000313" key="7">
    <source>
        <dbReference type="Proteomes" id="UP000503498"/>
    </source>
</evidence>